<proteinExistence type="predicted"/>
<dbReference type="EMBL" id="JBGCBD010000002">
    <property type="protein sequence ID" value="MEY9815316.1"/>
    <property type="molecule type" value="Genomic_DNA"/>
</dbReference>
<dbReference type="Proteomes" id="UP001565447">
    <property type="component" value="Unassembled WGS sequence"/>
</dbReference>
<accession>A0ACC6UVA0</accession>
<sequence>MRSSRDGSIGDGDSGSRASSCSARITPTSFFDVARAN</sequence>
<keyword evidence="2" id="KW-1185">Reference proteome</keyword>
<protein>
    <submittedName>
        <fullName evidence="1">Uncharacterized protein</fullName>
    </submittedName>
</protein>
<evidence type="ECO:0000313" key="2">
    <source>
        <dbReference type="Proteomes" id="UP001565447"/>
    </source>
</evidence>
<reference evidence="1" key="1">
    <citation type="submission" date="2024-07" db="EMBL/GenBank/DDBJ databases">
        <title>Genome sequencing of plant associated microbes to promote plant fitness in Sorghum bicolor and Oryza sativa.</title>
        <authorList>
            <person name="Coleman-Derr D."/>
        </authorList>
    </citation>
    <scope>NUCLEOTIDE SEQUENCE</scope>
    <source>
        <strain evidence="1">SAI-173</strain>
    </source>
</reference>
<gene>
    <name evidence="1" type="ORF">RKD21_005573</name>
</gene>
<evidence type="ECO:0000313" key="1">
    <source>
        <dbReference type="EMBL" id="MEY9815316.1"/>
    </source>
</evidence>
<organism evidence="1 2">
    <name type="scientific">Streptomyces albogriseolus</name>
    <dbReference type="NCBI Taxonomy" id="1887"/>
    <lineage>
        <taxon>Bacteria</taxon>
        <taxon>Bacillati</taxon>
        <taxon>Actinomycetota</taxon>
        <taxon>Actinomycetes</taxon>
        <taxon>Kitasatosporales</taxon>
        <taxon>Streptomycetaceae</taxon>
        <taxon>Streptomyces</taxon>
        <taxon>Streptomyces albogriseolus group</taxon>
    </lineage>
</organism>
<comment type="caution">
    <text evidence="1">The sequence shown here is derived from an EMBL/GenBank/DDBJ whole genome shotgun (WGS) entry which is preliminary data.</text>
</comment>
<name>A0ACC6UVA0_STRAO</name>